<dbReference type="PANTHER" id="PTHR43433">
    <property type="entry name" value="HYDROLASE, ALPHA/BETA FOLD FAMILY PROTEIN"/>
    <property type="match status" value="1"/>
</dbReference>
<dbReference type="Proteomes" id="UP000199365">
    <property type="component" value="Unassembled WGS sequence"/>
</dbReference>
<keyword evidence="3" id="KW-1185">Reference proteome</keyword>
<dbReference type="EMBL" id="FNKX01000004">
    <property type="protein sequence ID" value="SDR60912.1"/>
    <property type="molecule type" value="Genomic_DNA"/>
</dbReference>
<dbReference type="SUPFAM" id="SSF53474">
    <property type="entry name" value="alpha/beta-Hydrolases"/>
    <property type="match status" value="1"/>
</dbReference>
<dbReference type="InterPro" id="IPR000073">
    <property type="entry name" value="AB_hydrolase_1"/>
</dbReference>
<evidence type="ECO:0000313" key="3">
    <source>
        <dbReference type="Proteomes" id="UP000199365"/>
    </source>
</evidence>
<proteinExistence type="predicted"/>
<dbReference type="RefSeq" id="WP_090812038.1">
    <property type="nucleotide sequence ID" value="NZ_FNKX01000004.1"/>
</dbReference>
<dbReference type="InterPro" id="IPR029058">
    <property type="entry name" value="AB_hydrolase_fold"/>
</dbReference>
<dbReference type="AlphaFoldDB" id="A0A1H1KFR9"/>
<dbReference type="InterPro" id="IPR050471">
    <property type="entry name" value="AB_hydrolase"/>
</dbReference>
<gene>
    <name evidence="2" type="ORF">SAMN05445850_7437</name>
</gene>
<dbReference type="Pfam" id="PF12697">
    <property type="entry name" value="Abhydrolase_6"/>
    <property type="match status" value="1"/>
</dbReference>
<dbReference type="STRING" id="157910.SAMN05445850_7437"/>
<feature type="domain" description="AB hydrolase-1" evidence="1">
    <location>
        <begin position="5"/>
        <end position="228"/>
    </location>
</feature>
<evidence type="ECO:0000259" key="1">
    <source>
        <dbReference type="Pfam" id="PF12697"/>
    </source>
</evidence>
<dbReference type="PRINTS" id="PR00111">
    <property type="entry name" value="ABHYDROLASE"/>
</dbReference>
<accession>A0A1H1KFR9</accession>
<organism evidence="2 3">
    <name type="scientific">Paraburkholderia tuberum</name>
    <dbReference type="NCBI Taxonomy" id="157910"/>
    <lineage>
        <taxon>Bacteria</taxon>
        <taxon>Pseudomonadati</taxon>
        <taxon>Pseudomonadota</taxon>
        <taxon>Betaproteobacteria</taxon>
        <taxon>Burkholderiales</taxon>
        <taxon>Burkholderiaceae</taxon>
        <taxon>Paraburkholderia</taxon>
    </lineage>
</organism>
<reference evidence="3" key="1">
    <citation type="submission" date="2016-10" db="EMBL/GenBank/DDBJ databases">
        <authorList>
            <person name="Varghese N."/>
            <person name="Submissions S."/>
        </authorList>
    </citation>
    <scope>NUCLEOTIDE SEQUENCE [LARGE SCALE GENOMIC DNA]</scope>
    <source>
        <strain evidence="3">DUS833</strain>
    </source>
</reference>
<dbReference type="PANTHER" id="PTHR43433:SF4">
    <property type="entry name" value="NON-HEME CHLOROPEROXIDASE-RELATED"/>
    <property type="match status" value="1"/>
</dbReference>
<name>A0A1H1KFR9_9BURK</name>
<evidence type="ECO:0000313" key="2">
    <source>
        <dbReference type="EMBL" id="SDR60912.1"/>
    </source>
</evidence>
<dbReference type="Gene3D" id="3.40.50.1820">
    <property type="entry name" value="alpha/beta hydrolase"/>
    <property type="match status" value="1"/>
</dbReference>
<protein>
    <submittedName>
        <fullName evidence="2">Pimeloyl-ACP methyl ester carboxylesterase</fullName>
    </submittedName>
</protein>
<sequence>MTNPLVLLPGLLCDNAVWIEQRRVFGKERPCVVPDYDLRSSITSMAEQVLAVVPDVRFSLAGHSMGGRVALEVIRIAPERVERLALLDTGYQSIAEGEAGQKEREERGNLLRVAQEKGMWAMGESWAPGMVHPEAVDSRVFAEILSMIERSSPERFEAQISALLNRPDASTQLRQINVPTMVICGRQDAWSPLARHEVMSEAIPGACLRVIEDSGHMTTMEQPVAVSAALGEWLDWTVEGA</sequence>